<dbReference type="InParanoid" id="A0A6P8YZ06"/>
<dbReference type="KEGG" id="tpal:117646007"/>
<dbReference type="InterPro" id="IPR011545">
    <property type="entry name" value="DEAD/DEAH_box_helicase_dom"/>
</dbReference>
<feature type="domain" description="Helicase ATP-binding" evidence="8">
    <location>
        <begin position="157"/>
        <end position="470"/>
    </location>
</feature>
<feature type="short sequence motif" description="Q motif" evidence="6">
    <location>
        <begin position="125"/>
        <end position="153"/>
    </location>
</feature>
<dbReference type="InterPro" id="IPR027417">
    <property type="entry name" value="P-loop_NTPase"/>
</dbReference>
<dbReference type="SUPFAM" id="SSF52540">
    <property type="entry name" value="P-loop containing nucleoside triphosphate hydrolases"/>
    <property type="match status" value="2"/>
</dbReference>
<dbReference type="SMART" id="SM00487">
    <property type="entry name" value="DEXDc"/>
    <property type="match status" value="1"/>
</dbReference>
<evidence type="ECO:0000313" key="11">
    <source>
        <dbReference type="Proteomes" id="UP000515158"/>
    </source>
</evidence>
<dbReference type="AlphaFoldDB" id="A0A6P8YZ06"/>
<dbReference type="OrthoDB" id="4310724at2759"/>
<feature type="compositionally biased region" description="Acidic residues" evidence="7">
    <location>
        <begin position="234"/>
        <end position="259"/>
    </location>
</feature>
<protein>
    <recommendedName>
        <fullName evidence="1">RNA helicase</fullName>
        <ecNumber evidence="1">3.6.4.13</ecNumber>
    </recommendedName>
</protein>
<evidence type="ECO:0000256" key="4">
    <source>
        <dbReference type="ARBA" id="ARBA00022806"/>
    </source>
</evidence>
<dbReference type="SMART" id="SM00490">
    <property type="entry name" value="HELICc"/>
    <property type="match status" value="1"/>
</dbReference>
<dbReference type="Gene3D" id="3.40.50.300">
    <property type="entry name" value="P-loop containing nucleotide triphosphate hydrolases"/>
    <property type="match status" value="3"/>
</dbReference>
<keyword evidence="3" id="KW-0378">Hydrolase</keyword>
<evidence type="ECO:0000259" key="8">
    <source>
        <dbReference type="PROSITE" id="PS51192"/>
    </source>
</evidence>
<dbReference type="PANTHER" id="PTHR47959">
    <property type="entry name" value="ATP-DEPENDENT RNA HELICASE RHLE-RELATED"/>
    <property type="match status" value="1"/>
</dbReference>
<keyword evidence="2" id="KW-0547">Nucleotide-binding</keyword>
<feature type="domain" description="Helicase C-terminal" evidence="9">
    <location>
        <begin position="523"/>
        <end position="671"/>
    </location>
</feature>
<feature type="region of interest" description="Disordered" evidence="7">
    <location>
        <begin position="201"/>
        <end position="292"/>
    </location>
</feature>
<proteinExistence type="predicted"/>
<feature type="compositionally biased region" description="Acidic residues" evidence="7">
    <location>
        <begin position="283"/>
        <end position="292"/>
    </location>
</feature>
<dbReference type="GO" id="GO:0005524">
    <property type="term" value="F:ATP binding"/>
    <property type="evidence" value="ECO:0007669"/>
    <property type="project" value="UniProtKB-KW"/>
</dbReference>
<evidence type="ECO:0000259" key="10">
    <source>
        <dbReference type="PROSITE" id="PS51195"/>
    </source>
</evidence>
<feature type="compositionally biased region" description="Basic residues" evidence="7">
    <location>
        <begin position="70"/>
        <end position="86"/>
    </location>
</feature>
<evidence type="ECO:0000313" key="12">
    <source>
        <dbReference type="RefSeq" id="XP_034242516.1"/>
    </source>
</evidence>
<keyword evidence="4 12" id="KW-0347">Helicase</keyword>
<dbReference type="InterPro" id="IPR001650">
    <property type="entry name" value="Helicase_C-like"/>
</dbReference>
<feature type="region of interest" description="Disordered" evidence="7">
    <location>
        <begin position="789"/>
        <end position="836"/>
    </location>
</feature>
<accession>A0A6P8YZ06</accession>
<dbReference type="RefSeq" id="XP_034242516.1">
    <property type="nucleotide sequence ID" value="XM_034386625.1"/>
</dbReference>
<feature type="compositionally biased region" description="Acidic residues" evidence="7">
    <location>
        <begin position="266"/>
        <end position="275"/>
    </location>
</feature>
<feature type="compositionally biased region" description="Basic residues" evidence="7">
    <location>
        <begin position="797"/>
        <end position="815"/>
    </location>
</feature>
<evidence type="ECO:0000256" key="7">
    <source>
        <dbReference type="SAM" id="MobiDB-lite"/>
    </source>
</evidence>
<dbReference type="GO" id="GO:0003724">
    <property type="term" value="F:RNA helicase activity"/>
    <property type="evidence" value="ECO:0007669"/>
    <property type="project" value="UniProtKB-EC"/>
</dbReference>
<dbReference type="Pfam" id="PF00270">
    <property type="entry name" value="DEAD"/>
    <property type="match status" value="1"/>
</dbReference>
<dbReference type="PROSITE" id="PS51192">
    <property type="entry name" value="HELICASE_ATP_BIND_1"/>
    <property type="match status" value="1"/>
</dbReference>
<feature type="compositionally biased region" description="Acidic residues" evidence="7">
    <location>
        <begin position="205"/>
        <end position="226"/>
    </location>
</feature>
<dbReference type="CDD" id="cd18787">
    <property type="entry name" value="SF2_C_DEAD"/>
    <property type="match status" value="1"/>
</dbReference>
<evidence type="ECO:0000256" key="2">
    <source>
        <dbReference type="ARBA" id="ARBA00022741"/>
    </source>
</evidence>
<dbReference type="PROSITE" id="PS51194">
    <property type="entry name" value="HELICASE_CTER"/>
    <property type="match status" value="1"/>
</dbReference>
<dbReference type="PROSITE" id="PS51195">
    <property type="entry name" value="Q_MOTIF"/>
    <property type="match status" value="1"/>
</dbReference>
<dbReference type="GeneID" id="117646007"/>
<organism evidence="12">
    <name type="scientific">Thrips palmi</name>
    <name type="common">Melon thrips</name>
    <dbReference type="NCBI Taxonomy" id="161013"/>
    <lineage>
        <taxon>Eukaryota</taxon>
        <taxon>Metazoa</taxon>
        <taxon>Ecdysozoa</taxon>
        <taxon>Arthropoda</taxon>
        <taxon>Hexapoda</taxon>
        <taxon>Insecta</taxon>
        <taxon>Pterygota</taxon>
        <taxon>Neoptera</taxon>
        <taxon>Paraneoptera</taxon>
        <taxon>Thysanoptera</taxon>
        <taxon>Terebrantia</taxon>
        <taxon>Thripoidea</taxon>
        <taxon>Thripidae</taxon>
        <taxon>Thrips</taxon>
    </lineage>
</organism>
<dbReference type="Proteomes" id="UP000515158">
    <property type="component" value="Unplaced"/>
</dbReference>
<keyword evidence="11" id="KW-1185">Reference proteome</keyword>
<dbReference type="InterPro" id="IPR014001">
    <property type="entry name" value="Helicase_ATP-bd"/>
</dbReference>
<dbReference type="GO" id="GO:0003676">
    <property type="term" value="F:nucleic acid binding"/>
    <property type="evidence" value="ECO:0007669"/>
    <property type="project" value="InterPro"/>
</dbReference>
<evidence type="ECO:0000256" key="1">
    <source>
        <dbReference type="ARBA" id="ARBA00012552"/>
    </source>
</evidence>
<feature type="region of interest" description="Disordered" evidence="7">
    <location>
        <begin position="45"/>
        <end position="116"/>
    </location>
</feature>
<evidence type="ECO:0000256" key="6">
    <source>
        <dbReference type="PROSITE-ProRule" id="PRU00552"/>
    </source>
</evidence>
<evidence type="ECO:0000259" key="9">
    <source>
        <dbReference type="PROSITE" id="PS51194"/>
    </source>
</evidence>
<dbReference type="CDD" id="cd17946">
    <property type="entry name" value="DEADc_DDX24"/>
    <property type="match status" value="1"/>
</dbReference>
<evidence type="ECO:0000256" key="5">
    <source>
        <dbReference type="ARBA" id="ARBA00022840"/>
    </source>
</evidence>
<dbReference type="GO" id="GO:0016787">
    <property type="term" value="F:hydrolase activity"/>
    <property type="evidence" value="ECO:0007669"/>
    <property type="project" value="UniProtKB-KW"/>
</dbReference>
<gene>
    <name evidence="12" type="primary">LOC117646007</name>
</gene>
<dbReference type="GO" id="GO:0005829">
    <property type="term" value="C:cytosol"/>
    <property type="evidence" value="ECO:0007669"/>
    <property type="project" value="TreeGrafter"/>
</dbReference>
<dbReference type="InterPro" id="IPR050079">
    <property type="entry name" value="DEAD_box_RNA_helicase"/>
</dbReference>
<reference evidence="12" key="1">
    <citation type="submission" date="2025-08" db="UniProtKB">
        <authorList>
            <consortium name="RefSeq"/>
        </authorList>
    </citation>
    <scope>IDENTIFICATION</scope>
    <source>
        <tissue evidence="12">Total insect</tissue>
    </source>
</reference>
<keyword evidence="5" id="KW-0067">ATP-binding</keyword>
<dbReference type="FunCoup" id="A0A6P8YZ06">
    <property type="interactions" value="2180"/>
</dbReference>
<feature type="domain" description="DEAD-box RNA helicase Q" evidence="10">
    <location>
        <begin position="125"/>
        <end position="153"/>
    </location>
</feature>
<evidence type="ECO:0000256" key="3">
    <source>
        <dbReference type="ARBA" id="ARBA00022801"/>
    </source>
</evidence>
<dbReference type="PANTHER" id="PTHR47959:SF1">
    <property type="entry name" value="ATP-DEPENDENT RNA HELICASE DBPA"/>
    <property type="match status" value="1"/>
</dbReference>
<dbReference type="EC" id="3.6.4.13" evidence="1"/>
<dbReference type="Pfam" id="PF00271">
    <property type="entry name" value="Helicase_C"/>
    <property type="match status" value="1"/>
</dbReference>
<dbReference type="InterPro" id="IPR014014">
    <property type="entry name" value="RNA_helicase_DEAD_Q_motif"/>
</dbReference>
<sequence length="836" mass="93624">MVKPRIIKGGKGQWKSISLDPTVFSAADLDGVIGIEELTDYSIINAKRSKKKNPTDINNASAKGEMSKEKKAKAKKKKLKKRKGEKHVKSPSNTEAQEPGEVPVETQSAEESNEFNSDDLSTRMAAWNGLGVPPILLRALAEKSFLAPTKIQALTLPAAIFGRRDILGAAETGSGKTLAFGLPILNGIIEELEKRKLENDVHLSDEEDMNSDNENFVNDDDEGDFDGNEHEANDFDEGTAEEDEDDDDKEDEESVDDEDDKKGEESVDDEEDEENNSLNGGDSDCEEYGDDFDSFDGTAQCVKVIDNITSGFPTVGESNSKTRYISKPLYALILTPTRELAVQISQHLKAAAKYTTISVSVVVGGLSSQKQERLLNRGPEIVVATPGRLWELIEEGHPHLAKVNTLKYLAIDETDRMLERGHFEELQKLLFRINEDEAHRKKRQNFIFSATLTLTHAPPRYVAQKKGKKKLKKPPSKLTPAQKLDNIMKTVGLSDPKIVDITEGSGVAEMLSEAQIICSLGEKDYYLYYFLQRHPGRTLVFCNSIEAVRRLSQLFTILGCSPWPLHAKMHQKARLKNLERFIASPNGVLLATDVAARGLDIPNVQHVIHYQIPRTAEGYVHRSGRTARAQQQGLTVVFIEPSEVINFKRLFRTLCRDPNLPMFPVESEWMANVKERVHLARRLDTLELQARRVNTEHGWLDKAVKEMDLVLSDDELPTSYSRDGGDKVKKEAAALRKQLNILLSKPLIPKGFSSKFPTQTGKLVVPLFPGAMSSNSEIYKETAVDALKQSVEDQKSEKRKRNNKRSKLNKRRKRLRMTEAAEEASNQESNEHSDQD</sequence>
<name>A0A6P8YZ06_THRPL</name>